<dbReference type="SUPFAM" id="SSF52058">
    <property type="entry name" value="L domain-like"/>
    <property type="match status" value="1"/>
</dbReference>
<dbReference type="Pfam" id="PF23559">
    <property type="entry name" value="WHD_DRP"/>
    <property type="match status" value="1"/>
</dbReference>
<dbReference type="PANTHER" id="PTHR46122">
    <property type="entry name" value="GALACTOSE OXIDASE/KELCH REPEAT PROTEIN-RELATED"/>
    <property type="match status" value="1"/>
</dbReference>
<dbReference type="OrthoDB" id="622762at2759"/>
<dbReference type="Gramene" id="TraesCS7D03G0016500.2">
    <property type="protein sequence ID" value="TraesCS7D03G0016500.2.CDS"/>
    <property type="gene ID" value="TraesCS7D03G0016500"/>
</dbReference>
<dbReference type="InterPro" id="IPR032675">
    <property type="entry name" value="LRR_dom_sf"/>
</dbReference>
<keyword evidence="2" id="KW-0880">Kelch repeat</keyword>
<evidence type="ECO:0000256" key="8">
    <source>
        <dbReference type="SAM" id="MobiDB-lite"/>
    </source>
</evidence>
<dbReference type="Gene3D" id="3.40.30.10">
    <property type="entry name" value="Glutaredoxin"/>
    <property type="match status" value="1"/>
</dbReference>
<dbReference type="RefSeq" id="XP_044438026.1">
    <property type="nucleotide sequence ID" value="XM_044582091.1"/>
</dbReference>
<comment type="similarity">
    <text evidence="1">Belongs to the disease resistance NB-LRR family.</text>
</comment>
<proteinExistence type="inferred from homology"/>
<feature type="domain" description="NB-ARC" evidence="9">
    <location>
        <begin position="390"/>
        <end position="557"/>
    </location>
</feature>
<dbReference type="GO" id="GO:0009626">
    <property type="term" value="P:plant-type hypersensitive response"/>
    <property type="evidence" value="ECO:0007669"/>
    <property type="project" value="UniProtKB-ARBA"/>
</dbReference>
<feature type="domain" description="Disease resistance R13L4/SHOC-2-like LRR" evidence="12">
    <location>
        <begin position="770"/>
        <end position="1117"/>
    </location>
</feature>
<evidence type="ECO:0000256" key="4">
    <source>
        <dbReference type="ARBA" id="ARBA00022737"/>
    </source>
</evidence>
<keyword evidence="4" id="KW-0677">Repeat</keyword>
<sequence>MYDPGGSSSSRPHGKEKLQPEVVLYTASASASCRRVRTSAESYALRALLRGYGVAVDVRSVSTSNAHRCKLKSLLAARGCPFSLPQLLVGGRLVGGPDQVRQLHQAGGLRPLLDGAPRPSTAFVCQACKRVGSEPCEDCSESRNNKMVDPVSGITEEKGEKEERVVLFYPTQDVSMGGRGREMDASFGVSLGAMSPLLKKLDMMLGPHGCKLTKGVNDRSQLLKDDLEEIAAYLEDLLEVEDPPMTAKCWMKEARELSYDIQDCIDNFMPPESLGYKSDHKMTHVKIPKRLKWQKQIEYAAPDVSGHVISKIIRVDVIRAPRKLKLYQQMVEKVSEFRIYAREAIRRYERYQLHSCSTSAARRFSAIGPIMPMPPLPCEKTCSGLVIDGRMSKFINSLANDADQQLKVVSIHGFGCLGKTMLAKVLYNKIGRKFHCRAFVRVSKNPDMKRLFHDMLSQLQRKQPQASQDASDELRITAENIGNCLHGKRYLVVVDDLWDTSAWDVINQLFPKGSQGSRIITTTQIEYVALACCSDDPEQVFEMNPLDDDHSRKLFFDRLFGSESNCPDELKQVSSQIVEICGGLPLATVSIASLLANQPFVSVDLLTHIHDSLVSCLSSNSTSERTRQVLNLSYHRLPHYLKTCLLQLGMYSEGSIIFKHDLVRQWVAEGFLAASEGQNMEEVAGMYFDQLVDRRFIQPVSINFNNEVVSCTVHAVVHDLIAHKSAEENFFVIVDCNRKNMALSHKVHRLSLQLGDAKYAKIPANIRKSQVRTLAIFGVSECMPCIGEFKLVRVLNLQLSGHHNGDQDLSIDLSRVSELFHLRYLKIVCDVCVKLPNRMRGLQCLETLDVMDTPRGTYVPWDIIYLTRLLHLSLPPDTNLLDWSLGDDMSLCRPNHLQDLCISTPLSSDSDRLKRSMYALDYLRYEHDSLKTVKLVAHGSSVSYGDASKARFKWVLDKLTHHVQRVEVSPHSPVIFCDMHLWEIQLGNLCILKIAVDGLSVNDVHILGRLPALTALSLYVEKSPAIKITFGTAAGFTALKYLKLRFMSGIAWLRFEADAMPNLWKLRLVFDAIPPLVDQRLELYSVPDQWKQYQHGTALISIDHMTGLREVSAKFGGAAVDLQYVSRIGVVINHRGNPVISVQLVDSGSYCEESTVQKQQSDDDKRISWRSPESCSRLHPPGVEEGGEQQDVVSWSNTIGVIGRDLFIYCLHRLSRWEYAAIASLNRDLNSVVRNGDIYRLRRKNGVAEHWIYLSCGTDPPEWEAYDPSTGRWIHVPKMPPAERYFWESLAVGTELLVFGDCGRVALRYSILTNSWTGLADAMNTPRRFFGSASAGEKAYVAGGVDSSLINVLSSAEMYDSEAHTWTPLPGMNRARYGCSGAFMDGKFYVIGGLSSSHELLTCGEEYDLNRRSWRVIDNMSQELNLDRLGGPPLLAVVNNELYAADYSENNDLKQYDKLDNKWITLGKLPVRSKKKEGWDMGFRACGDRLIVIGPPNNFSDEKVGELHSWTPDGQPPLWNLVATRPYNGHSWILCAVMGC</sequence>
<dbReference type="InterPro" id="IPR036388">
    <property type="entry name" value="WH-like_DNA-bd_sf"/>
</dbReference>
<dbReference type="PROSITE" id="PS51354">
    <property type="entry name" value="GLUTAREDOXIN_2"/>
    <property type="match status" value="1"/>
</dbReference>
<dbReference type="InterPro" id="IPR058922">
    <property type="entry name" value="WHD_DRP"/>
</dbReference>
<name>A0A3B6TGD1_WHEAT</name>
<dbReference type="Proteomes" id="UP000019116">
    <property type="component" value="Chromosome 7D"/>
</dbReference>
<dbReference type="Gene3D" id="3.80.10.10">
    <property type="entry name" value="Ribonuclease Inhibitor"/>
    <property type="match status" value="1"/>
</dbReference>
<dbReference type="STRING" id="4565.A0A3B6TGD1"/>
<dbReference type="Gene3D" id="3.40.50.300">
    <property type="entry name" value="P-loop containing nucleotide triphosphate hydrolases"/>
    <property type="match status" value="1"/>
</dbReference>
<evidence type="ECO:0000256" key="5">
    <source>
        <dbReference type="ARBA" id="ARBA00022741"/>
    </source>
</evidence>
<feature type="region of interest" description="Disordered" evidence="8">
    <location>
        <begin position="1155"/>
        <end position="1190"/>
    </location>
</feature>
<dbReference type="InterPro" id="IPR027417">
    <property type="entry name" value="P-loop_NTPase"/>
</dbReference>
<dbReference type="Gene3D" id="1.20.5.4130">
    <property type="match status" value="1"/>
</dbReference>
<dbReference type="InterPro" id="IPR036249">
    <property type="entry name" value="Thioredoxin-like_sf"/>
</dbReference>
<dbReference type="InterPro" id="IPR052439">
    <property type="entry name" value="F-box/Kelch-repeat"/>
</dbReference>
<dbReference type="Pfam" id="PF01344">
    <property type="entry name" value="Kelch_1"/>
    <property type="match status" value="2"/>
</dbReference>
<organism evidence="13">
    <name type="scientific">Triticum aestivum</name>
    <name type="common">Wheat</name>
    <dbReference type="NCBI Taxonomy" id="4565"/>
    <lineage>
        <taxon>Eukaryota</taxon>
        <taxon>Viridiplantae</taxon>
        <taxon>Streptophyta</taxon>
        <taxon>Embryophyta</taxon>
        <taxon>Tracheophyta</taxon>
        <taxon>Spermatophyta</taxon>
        <taxon>Magnoliopsida</taxon>
        <taxon>Liliopsida</taxon>
        <taxon>Poales</taxon>
        <taxon>Poaceae</taxon>
        <taxon>BOP clade</taxon>
        <taxon>Pooideae</taxon>
        <taxon>Triticodae</taxon>
        <taxon>Triticeae</taxon>
        <taxon>Triticinae</taxon>
        <taxon>Triticum</taxon>
    </lineage>
</organism>
<protein>
    <submittedName>
        <fullName evidence="13">Uncharacterized protein</fullName>
    </submittedName>
</protein>
<evidence type="ECO:0000259" key="10">
    <source>
        <dbReference type="Pfam" id="PF18052"/>
    </source>
</evidence>
<dbReference type="InterPro" id="IPR055414">
    <property type="entry name" value="LRR_R13L4/SHOC2-like"/>
</dbReference>
<keyword evidence="7" id="KW-0175">Coiled coil</keyword>
<dbReference type="KEGG" id="taes:123164561"/>
<evidence type="ECO:0000256" key="7">
    <source>
        <dbReference type="ARBA" id="ARBA00023054"/>
    </source>
</evidence>
<dbReference type="SUPFAM" id="SSF52833">
    <property type="entry name" value="Thioredoxin-like"/>
    <property type="match status" value="1"/>
</dbReference>
<accession>A0A3B6TGD1</accession>
<dbReference type="PRINTS" id="PR00364">
    <property type="entry name" value="DISEASERSIST"/>
</dbReference>
<evidence type="ECO:0000256" key="3">
    <source>
        <dbReference type="ARBA" id="ARBA00022614"/>
    </source>
</evidence>
<dbReference type="EnsemblPlants" id="TraesCS7D02G007300.2">
    <property type="protein sequence ID" value="TraesCS7D02G007300.2"/>
    <property type="gene ID" value="TraesCS7D02G007300"/>
</dbReference>
<evidence type="ECO:0000256" key="2">
    <source>
        <dbReference type="ARBA" id="ARBA00022441"/>
    </source>
</evidence>
<evidence type="ECO:0000259" key="12">
    <source>
        <dbReference type="Pfam" id="PF23598"/>
    </source>
</evidence>
<dbReference type="InterPro" id="IPR006652">
    <property type="entry name" value="Kelch_1"/>
</dbReference>
<keyword evidence="14" id="KW-1185">Reference proteome</keyword>
<reference evidence="13" key="2">
    <citation type="submission" date="2018-10" db="UniProtKB">
        <authorList>
            <consortium name="EnsemblPlants"/>
        </authorList>
    </citation>
    <scope>IDENTIFICATION</scope>
</reference>
<dbReference type="InterPro" id="IPR041118">
    <property type="entry name" value="Rx_N"/>
</dbReference>
<evidence type="ECO:0000313" key="14">
    <source>
        <dbReference type="Proteomes" id="UP000019116"/>
    </source>
</evidence>
<evidence type="ECO:0000256" key="6">
    <source>
        <dbReference type="ARBA" id="ARBA00022821"/>
    </source>
</evidence>
<dbReference type="GO" id="GO:0005634">
    <property type="term" value="C:nucleus"/>
    <property type="evidence" value="ECO:0007669"/>
    <property type="project" value="UniProtKB-ARBA"/>
</dbReference>
<dbReference type="Pfam" id="PF18052">
    <property type="entry name" value="Rx_N"/>
    <property type="match status" value="1"/>
</dbReference>
<dbReference type="Gene3D" id="1.10.10.10">
    <property type="entry name" value="Winged helix-like DNA-binding domain superfamily/Winged helix DNA-binding domain"/>
    <property type="match status" value="1"/>
</dbReference>
<dbReference type="Pfam" id="PF00931">
    <property type="entry name" value="NB-ARC"/>
    <property type="match status" value="1"/>
</dbReference>
<reference evidence="13" key="1">
    <citation type="submission" date="2018-08" db="EMBL/GenBank/DDBJ databases">
        <authorList>
            <person name="Rossello M."/>
        </authorList>
    </citation>
    <scope>NUCLEOTIDE SEQUENCE [LARGE SCALE GENOMIC DNA]</scope>
    <source>
        <strain evidence="13">cv. Chinese Spring</strain>
    </source>
</reference>
<gene>
    <name evidence="13" type="primary">LOC123164561</name>
</gene>
<dbReference type="GeneID" id="123164561"/>
<dbReference type="SUPFAM" id="SSF117281">
    <property type="entry name" value="Kelch motif"/>
    <property type="match status" value="1"/>
</dbReference>
<feature type="domain" description="Disease resistance N-terminal" evidence="10">
    <location>
        <begin position="193"/>
        <end position="269"/>
    </location>
</feature>
<dbReference type="Gramene" id="TraesCS7D02G007300.2">
    <property type="protein sequence ID" value="TraesCS7D02G007300.2"/>
    <property type="gene ID" value="TraesCS7D02G007300"/>
</dbReference>
<dbReference type="GO" id="GO:0042742">
    <property type="term" value="P:defense response to bacterium"/>
    <property type="evidence" value="ECO:0007669"/>
    <property type="project" value="UniProtKB-ARBA"/>
</dbReference>
<dbReference type="SMR" id="A0A3B6TGD1"/>
<dbReference type="InterPro" id="IPR015915">
    <property type="entry name" value="Kelch-typ_b-propeller"/>
</dbReference>
<dbReference type="GO" id="GO:0002758">
    <property type="term" value="P:innate immune response-activating signaling pathway"/>
    <property type="evidence" value="ECO:0007669"/>
    <property type="project" value="UniProtKB-ARBA"/>
</dbReference>
<dbReference type="Gene3D" id="2.120.10.80">
    <property type="entry name" value="Kelch-type beta propeller"/>
    <property type="match status" value="1"/>
</dbReference>
<dbReference type="FunFam" id="1.10.10.10:FF:000322">
    <property type="entry name" value="Probable disease resistance protein At1g63360"/>
    <property type="match status" value="1"/>
</dbReference>
<keyword evidence="5" id="KW-0547">Nucleotide-binding</keyword>
<dbReference type="Pfam" id="PF23598">
    <property type="entry name" value="LRR_14"/>
    <property type="match status" value="1"/>
</dbReference>
<evidence type="ECO:0000256" key="1">
    <source>
        <dbReference type="ARBA" id="ARBA00008894"/>
    </source>
</evidence>
<dbReference type="GO" id="GO:0043531">
    <property type="term" value="F:ADP binding"/>
    <property type="evidence" value="ECO:0007669"/>
    <property type="project" value="InterPro"/>
</dbReference>
<keyword evidence="3" id="KW-0433">Leucine-rich repeat</keyword>
<dbReference type="InterPro" id="IPR002182">
    <property type="entry name" value="NB-ARC"/>
</dbReference>
<feature type="domain" description="Disease resistance protein winged helix" evidence="11">
    <location>
        <begin position="650"/>
        <end position="721"/>
    </location>
</feature>
<evidence type="ECO:0000259" key="11">
    <source>
        <dbReference type="Pfam" id="PF23559"/>
    </source>
</evidence>
<keyword evidence="6" id="KW-0611">Plant defense</keyword>
<evidence type="ECO:0000313" key="13">
    <source>
        <dbReference type="EnsemblPlants" id="TraesCS7D02G007300.2"/>
    </source>
</evidence>
<evidence type="ECO:0000259" key="9">
    <source>
        <dbReference type="Pfam" id="PF00931"/>
    </source>
</evidence>
<dbReference type="RefSeq" id="XP_044438027.1">
    <property type="nucleotide sequence ID" value="XM_044582092.1"/>
</dbReference>
<dbReference type="SMART" id="SM00612">
    <property type="entry name" value="Kelch"/>
    <property type="match status" value="3"/>
</dbReference>
<dbReference type="PANTHER" id="PTHR46122:SF25">
    <property type="entry name" value="REPEAT-CONTAINING F-BOX FAMILY PROTEIN, PUTATIVE, EXPRESSED-RELATED"/>
    <property type="match status" value="1"/>
</dbReference>
<dbReference type="SUPFAM" id="SSF52540">
    <property type="entry name" value="P-loop containing nucleoside triphosphate hydrolases"/>
    <property type="match status" value="1"/>
</dbReference>